<feature type="domain" description="FLZ-type" evidence="4">
    <location>
        <begin position="20"/>
        <end position="56"/>
    </location>
</feature>
<organism evidence="5 6">
    <name type="scientific">Lupinus albus</name>
    <name type="common">White lupine</name>
    <name type="synonym">Lupinus termis</name>
    <dbReference type="NCBI Taxonomy" id="3870"/>
    <lineage>
        <taxon>Eukaryota</taxon>
        <taxon>Viridiplantae</taxon>
        <taxon>Streptophyta</taxon>
        <taxon>Embryophyta</taxon>
        <taxon>Tracheophyta</taxon>
        <taxon>Spermatophyta</taxon>
        <taxon>Magnoliopsida</taxon>
        <taxon>eudicotyledons</taxon>
        <taxon>Gunneridae</taxon>
        <taxon>Pentapetalae</taxon>
        <taxon>rosids</taxon>
        <taxon>fabids</taxon>
        <taxon>Fabales</taxon>
        <taxon>Fabaceae</taxon>
        <taxon>Papilionoideae</taxon>
        <taxon>50 kb inversion clade</taxon>
        <taxon>genistoids sensu lato</taxon>
        <taxon>core genistoids</taxon>
        <taxon>Genisteae</taxon>
        <taxon>Lupinus</taxon>
    </lineage>
</organism>
<sequence length="92" mass="10430">MSLGLETKHPAERGTPPGFGEFLNTCGWCNKKIGDQSVYMFGNFNAFCKHECQEKMVSLLYKTHLFESGLSKVANFSEPKFKVDKYVINSNK</sequence>
<evidence type="ECO:0000256" key="2">
    <source>
        <dbReference type="ARBA" id="ARBA00022723"/>
    </source>
</evidence>
<protein>
    <submittedName>
        <fullName evidence="5">Putative Zf-FLZ domain-containing protein</fullName>
    </submittedName>
</protein>
<dbReference type="EMBL" id="WOCE01000008">
    <property type="protein sequence ID" value="KAE9608441.1"/>
    <property type="molecule type" value="Genomic_DNA"/>
</dbReference>
<evidence type="ECO:0000313" key="6">
    <source>
        <dbReference type="Proteomes" id="UP000447434"/>
    </source>
</evidence>
<keyword evidence="3" id="KW-0862">Zinc</keyword>
<dbReference type="OrthoDB" id="840663at2759"/>
<dbReference type="Proteomes" id="UP000447434">
    <property type="component" value="Chromosome 8"/>
</dbReference>
<accession>A0A6A4Q3K4</accession>
<keyword evidence="6" id="KW-1185">Reference proteome</keyword>
<comment type="similarity">
    <text evidence="1">Belongs to the FLZ family.</text>
</comment>
<keyword evidence="3" id="KW-0863">Zinc-finger</keyword>
<dbReference type="Pfam" id="PF04570">
    <property type="entry name" value="zf-FLZ"/>
    <property type="match status" value="1"/>
</dbReference>
<dbReference type="InterPro" id="IPR007650">
    <property type="entry name" value="Zf-FLZ_dom"/>
</dbReference>
<dbReference type="GO" id="GO:0008270">
    <property type="term" value="F:zinc ion binding"/>
    <property type="evidence" value="ECO:0007669"/>
    <property type="project" value="UniProtKB-KW"/>
</dbReference>
<proteinExistence type="inferred from homology"/>
<evidence type="ECO:0000259" key="4">
    <source>
        <dbReference type="Pfam" id="PF04570"/>
    </source>
</evidence>
<dbReference type="AlphaFoldDB" id="A0A6A4Q3K4"/>
<evidence type="ECO:0000256" key="3">
    <source>
        <dbReference type="ARBA" id="ARBA00022771"/>
    </source>
</evidence>
<reference evidence="6" key="1">
    <citation type="journal article" date="2020" name="Nat. Commun.">
        <title>Genome sequence of the cluster root forming white lupin.</title>
        <authorList>
            <person name="Hufnagel B."/>
            <person name="Marques A."/>
            <person name="Soriano A."/>
            <person name="Marques L."/>
            <person name="Divol F."/>
            <person name="Doumas P."/>
            <person name="Sallet E."/>
            <person name="Mancinotti D."/>
            <person name="Carrere S."/>
            <person name="Marande W."/>
            <person name="Arribat S."/>
            <person name="Keller J."/>
            <person name="Huneau C."/>
            <person name="Blein T."/>
            <person name="Aime D."/>
            <person name="Laguerre M."/>
            <person name="Taylor J."/>
            <person name="Schubert V."/>
            <person name="Nelson M."/>
            <person name="Geu-Flores F."/>
            <person name="Crespi M."/>
            <person name="Gallardo-Guerrero K."/>
            <person name="Delaux P.-M."/>
            <person name="Salse J."/>
            <person name="Berges H."/>
            <person name="Guyot R."/>
            <person name="Gouzy J."/>
            <person name="Peret B."/>
        </authorList>
    </citation>
    <scope>NUCLEOTIDE SEQUENCE [LARGE SCALE GENOMIC DNA]</scope>
    <source>
        <strain evidence="6">cv. Amiga</strain>
    </source>
</reference>
<evidence type="ECO:0000313" key="5">
    <source>
        <dbReference type="EMBL" id="KAE9608441.1"/>
    </source>
</evidence>
<evidence type="ECO:0000256" key="1">
    <source>
        <dbReference type="ARBA" id="ARBA00009374"/>
    </source>
</evidence>
<gene>
    <name evidence="5" type="ORF">Lalb_Chr08g0235701</name>
</gene>
<keyword evidence="2" id="KW-0479">Metal-binding</keyword>
<name>A0A6A4Q3K4_LUPAL</name>
<comment type="caution">
    <text evidence="5">The sequence shown here is derived from an EMBL/GenBank/DDBJ whole genome shotgun (WGS) entry which is preliminary data.</text>
</comment>